<name>A0A8J5FWI9_ZINOF</name>
<evidence type="ECO:0000259" key="2">
    <source>
        <dbReference type="Pfam" id="PF13952"/>
    </source>
</evidence>
<dbReference type="PANTHER" id="PTHR48258:SF15">
    <property type="entry name" value="OS02G0543900 PROTEIN"/>
    <property type="match status" value="1"/>
</dbReference>
<gene>
    <name evidence="3" type="ORF">ZIOFF_049209</name>
</gene>
<evidence type="ECO:0000313" key="3">
    <source>
        <dbReference type="EMBL" id="KAG6494190.1"/>
    </source>
</evidence>
<dbReference type="PANTHER" id="PTHR48258">
    <property type="entry name" value="DUF4218 DOMAIN-CONTAINING PROTEIN-RELATED"/>
    <property type="match status" value="1"/>
</dbReference>
<protein>
    <recommendedName>
        <fullName evidence="2">DUF4216 domain-containing protein</fullName>
    </recommendedName>
</protein>
<organism evidence="3 4">
    <name type="scientific">Zingiber officinale</name>
    <name type="common">Ginger</name>
    <name type="synonym">Amomum zingiber</name>
    <dbReference type="NCBI Taxonomy" id="94328"/>
    <lineage>
        <taxon>Eukaryota</taxon>
        <taxon>Viridiplantae</taxon>
        <taxon>Streptophyta</taxon>
        <taxon>Embryophyta</taxon>
        <taxon>Tracheophyta</taxon>
        <taxon>Spermatophyta</taxon>
        <taxon>Magnoliopsida</taxon>
        <taxon>Liliopsida</taxon>
        <taxon>Zingiberales</taxon>
        <taxon>Zingiberaceae</taxon>
        <taxon>Zingiber</taxon>
    </lineage>
</organism>
<reference evidence="3 4" key="1">
    <citation type="submission" date="2020-08" db="EMBL/GenBank/DDBJ databases">
        <title>Plant Genome Project.</title>
        <authorList>
            <person name="Zhang R.-G."/>
        </authorList>
    </citation>
    <scope>NUCLEOTIDE SEQUENCE [LARGE SCALE GENOMIC DNA]</scope>
    <source>
        <tissue evidence="3">Rhizome</tissue>
    </source>
</reference>
<keyword evidence="4" id="KW-1185">Reference proteome</keyword>
<dbReference type="EMBL" id="JACMSC010000013">
    <property type="protein sequence ID" value="KAG6494190.1"/>
    <property type="molecule type" value="Genomic_DNA"/>
</dbReference>
<comment type="caution">
    <text evidence="3">The sequence shown here is derived from an EMBL/GenBank/DDBJ whole genome shotgun (WGS) entry which is preliminary data.</text>
</comment>
<dbReference type="InterPro" id="IPR025312">
    <property type="entry name" value="DUF4216"/>
</dbReference>
<dbReference type="Proteomes" id="UP000734854">
    <property type="component" value="Unassembled WGS sequence"/>
</dbReference>
<accession>A0A8J5FWI9</accession>
<evidence type="ECO:0000256" key="1">
    <source>
        <dbReference type="SAM" id="MobiDB-lite"/>
    </source>
</evidence>
<sequence>MDSGLQTSLEHIPIMTNHIPMAQETLVEAFGMPEGLFTSNENYSGASTSHMPMESNVDRTNDRIDDLDLRVLSCGPNPVAFSYHGFNINGFAFRTVESESNKKVQNSGVMVQSIHDNDDHESNYYGRLIDVISLEYGGLGRIFLFRCDWVNITTGMKVDPLGFTMVNFSYLIHTGEREEHEPFILASQAQMVYYVRDPKEDEWYCVIRHTPRDTYNMGEEDDIDTMQFTPNNFSNMQSLLGDVNGVDVDLIRTDVRDQNEEFTEEMLTSQRQQNRRGRTVMRDVHALDPDDVLVVQFNERGQPYGDIQPVLANFVGTIARNGNLLPLSFLDWRKMPKKRLNDAWRKVTARFDIPDRHRDVIMQMMGAAWRRWRTEIKAKSYDSNIPLDELVSIRPVPQKLTPEVWEALCHYWNTNEALLDEAVRRRLQDKPEGTQPTEVHEDAFRDVFGPEHSGRVQCLGAGALPSQVFPELCKRTIYTPSYHSNSNMTAEFKEMQEKIKEMEAREVQRRIETEQMIRQMHDQQLQNFAHIMQSMISGAVGGSCGPELLLAQMAAIMAEIMQRNIDAPPNAKGNDPTPPPPTDPSNN</sequence>
<feature type="domain" description="DUF4216" evidence="2">
    <location>
        <begin position="132"/>
        <end position="206"/>
    </location>
</feature>
<proteinExistence type="predicted"/>
<feature type="compositionally biased region" description="Pro residues" evidence="1">
    <location>
        <begin position="576"/>
        <end position="587"/>
    </location>
</feature>
<dbReference type="Pfam" id="PF13952">
    <property type="entry name" value="DUF4216"/>
    <property type="match status" value="1"/>
</dbReference>
<dbReference type="AlphaFoldDB" id="A0A8J5FWI9"/>
<feature type="region of interest" description="Disordered" evidence="1">
    <location>
        <begin position="566"/>
        <end position="587"/>
    </location>
</feature>
<evidence type="ECO:0000313" key="4">
    <source>
        <dbReference type="Proteomes" id="UP000734854"/>
    </source>
</evidence>